<dbReference type="PANTHER" id="PTHR42852">
    <property type="entry name" value="THIOL:DISULFIDE INTERCHANGE PROTEIN DSBE"/>
    <property type="match status" value="1"/>
</dbReference>
<dbReference type="InterPro" id="IPR036249">
    <property type="entry name" value="Thioredoxin-like_sf"/>
</dbReference>
<keyword evidence="3" id="KW-0575">Peroxidase</keyword>
<evidence type="ECO:0000256" key="5">
    <source>
        <dbReference type="ARBA" id="ARBA00023002"/>
    </source>
</evidence>
<dbReference type="SUPFAM" id="SSF52833">
    <property type="entry name" value="Thioredoxin-like"/>
    <property type="match status" value="1"/>
</dbReference>
<dbReference type="InterPro" id="IPR017937">
    <property type="entry name" value="Thioredoxin_CS"/>
</dbReference>
<dbReference type="PROSITE" id="PS51257">
    <property type="entry name" value="PROKAR_LIPOPROTEIN"/>
    <property type="match status" value="1"/>
</dbReference>
<accession>A0A7S7NM94</accession>
<evidence type="ECO:0000256" key="7">
    <source>
        <dbReference type="SAM" id="MobiDB-lite"/>
    </source>
</evidence>
<evidence type="ECO:0000256" key="8">
    <source>
        <dbReference type="SAM" id="SignalP"/>
    </source>
</evidence>
<sequence>MTSSWKRSAATLAVFVITLAGCASQAQKGLEKPPSSKPASTRNAAPNFTLKDVDGKPVSLADYKGKVVLLNFWATWCGPCKIEIPWFIEFQKTYKDKGFTVIGVALDDEGWEAVKPYISDKQVNYPVVTGTTAVEQLYGGIDALPTTFIIDKEGRIANTHVGLVSRKEYESDINELLQ</sequence>
<dbReference type="InterPro" id="IPR050553">
    <property type="entry name" value="Thioredoxin_ResA/DsbE_sf"/>
</dbReference>
<dbReference type="CDD" id="cd02966">
    <property type="entry name" value="TlpA_like_family"/>
    <property type="match status" value="1"/>
</dbReference>
<dbReference type="GO" id="GO:0006979">
    <property type="term" value="P:response to oxidative stress"/>
    <property type="evidence" value="ECO:0007669"/>
    <property type="project" value="InterPro"/>
</dbReference>
<dbReference type="PROSITE" id="PS00194">
    <property type="entry name" value="THIOREDOXIN_1"/>
    <property type="match status" value="1"/>
</dbReference>
<feature type="compositionally biased region" description="Polar residues" evidence="7">
    <location>
        <begin position="37"/>
        <end position="46"/>
    </location>
</feature>
<evidence type="ECO:0000256" key="3">
    <source>
        <dbReference type="ARBA" id="ARBA00022559"/>
    </source>
</evidence>
<dbReference type="Pfam" id="PF08534">
    <property type="entry name" value="Redoxin"/>
    <property type="match status" value="1"/>
</dbReference>
<dbReference type="InterPro" id="IPR013740">
    <property type="entry name" value="Redoxin"/>
</dbReference>
<name>A0A7S7NM94_PALFE</name>
<dbReference type="GO" id="GO:0017004">
    <property type="term" value="P:cytochrome complex assembly"/>
    <property type="evidence" value="ECO:0007669"/>
    <property type="project" value="UniProtKB-KW"/>
</dbReference>
<dbReference type="InterPro" id="IPR000889">
    <property type="entry name" value="Glutathione_peroxidase"/>
</dbReference>
<evidence type="ECO:0000256" key="6">
    <source>
        <dbReference type="ARBA" id="ARBA00023284"/>
    </source>
</evidence>
<keyword evidence="11" id="KW-1185">Reference proteome</keyword>
<dbReference type="GO" id="GO:0030313">
    <property type="term" value="C:cell envelope"/>
    <property type="evidence" value="ECO:0007669"/>
    <property type="project" value="UniProtKB-SubCell"/>
</dbReference>
<dbReference type="GO" id="GO:0004601">
    <property type="term" value="F:peroxidase activity"/>
    <property type="evidence" value="ECO:0007669"/>
    <property type="project" value="UniProtKB-KW"/>
</dbReference>
<proteinExistence type="inferred from homology"/>
<evidence type="ECO:0000256" key="1">
    <source>
        <dbReference type="ARBA" id="ARBA00004196"/>
    </source>
</evidence>
<feature type="region of interest" description="Disordered" evidence="7">
    <location>
        <begin position="28"/>
        <end position="48"/>
    </location>
</feature>
<dbReference type="Gene3D" id="3.40.30.10">
    <property type="entry name" value="Glutaredoxin"/>
    <property type="match status" value="1"/>
</dbReference>
<keyword evidence="4" id="KW-0201">Cytochrome c-type biogenesis</keyword>
<dbReference type="RefSeq" id="WP_194447394.1">
    <property type="nucleotide sequence ID" value="NZ_CP063849.1"/>
</dbReference>
<reference evidence="10 11" key="1">
    <citation type="submission" date="2020-10" db="EMBL/GenBank/DDBJ databases">
        <title>Complete genome sequence of Paludibaculum fermentans P105T, a facultatively anaerobic acidobacterium capable of dissimilatory Fe(III) reduction.</title>
        <authorList>
            <person name="Dedysh S.N."/>
            <person name="Beletsky A.V."/>
            <person name="Kulichevskaya I.S."/>
            <person name="Mardanov A.V."/>
            <person name="Ravin N.V."/>
        </authorList>
    </citation>
    <scope>NUCLEOTIDE SEQUENCE [LARGE SCALE GENOMIC DNA]</scope>
    <source>
        <strain evidence="10 11">P105</strain>
    </source>
</reference>
<comment type="similarity">
    <text evidence="2">Belongs to the glutathione peroxidase family.</text>
</comment>
<evidence type="ECO:0000313" key="10">
    <source>
        <dbReference type="EMBL" id="QOY85724.1"/>
    </source>
</evidence>
<organism evidence="10 11">
    <name type="scientific">Paludibaculum fermentans</name>
    <dbReference type="NCBI Taxonomy" id="1473598"/>
    <lineage>
        <taxon>Bacteria</taxon>
        <taxon>Pseudomonadati</taxon>
        <taxon>Acidobacteriota</taxon>
        <taxon>Terriglobia</taxon>
        <taxon>Bryobacterales</taxon>
        <taxon>Bryobacteraceae</taxon>
        <taxon>Paludibaculum</taxon>
    </lineage>
</organism>
<feature type="signal peptide" evidence="8">
    <location>
        <begin position="1"/>
        <end position="28"/>
    </location>
</feature>
<evidence type="ECO:0000313" key="11">
    <source>
        <dbReference type="Proteomes" id="UP000593892"/>
    </source>
</evidence>
<evidence type="ECO:0000256" key="2">
    <source>
        <dbReference type="ARBA" id="ARBA00006926"/>
    </source>
</evidence>
<gene>
    <name evidence="10" type="ORF">IRI77_23230</name>
</gene>
<feature type="chain" id="PRO_5032931472" evidence="8">
    <location>
        <begin position="29"/>
        <end position="178"/>
    </location>
</feature>
<keyword evidence="6" id="KW-0676">Redox-active center</keyword>
<dbReference type="PROSITE" id="PS51352">
    <property type="entry name" value="THIOREDOXIN_2"/>
    <property type="match status" value="1"/>
</dbReference>
<keyword evidence="5" id="KW-0560">Oxidoreductase</keyword>
<comment type="subcellular location">
    <subcellularLocation>
        <location evidence="1">Cell envelope</location>
    </subcellularLocation>
</comment>
<protein>
    <submittedName>
        <fullName evidence="10">Redoxin domain-containing protein</fullName>
    </submittedName>
</protein>
<keyword evidence="8" id="KW-0732">Signal</keyword>
<dbReference type="Proteomes" id="UP000593892">
    <property type="component" value="Chromosome"/>
</dbReference>
<dbReference type="PROSITE" id="PS51355">
    <property type="entry name" value="GLUTATHIONE_PEROXID_3"/>
    <property type="match status" value="1"/>
</dbReference>
<dbReference type="InterPro" id="IPR013766">
    <property type="entry name" value="Thioredoxin_domain"/>
</dbReference>
<dbReference type="PANTHER" id="PTHR42852:SF18">
    <property type="entry name" value="CHROMOSOME UNDETERMINED SCAFFOLD_47, WHOLE GENOME SHOTGUN SEQUENCE"/>
    <property type="match status" value="1"/>
</dbReference>
<dbReference type="AlphaFoldDB" id="A0A7S7NM94"/>
<dbReference type="KEGG" id="pfer:IRI77_23230"/>
<evidence type="ECO:0000256" key="4">
    <source>
        <dbReference type="ARBA" id="ARBA00022748"/>
    </source>
</evidence>
<feature type="domain" description="Thioredoxin" evidence="9">
    <location>
        <begin position="39"/>
        <end position="178"/>
    </location>
</feature>
<evidence type="ECO:0000259" key="9">
    <source>
        <dbReference type="PROSITE" id="PS51352"/>
    </source>
</evidence>
<dbReference type="EMBL" id="CP063849">
    <property type="protein sequence ID" value="QOY85724.1"/>
    <property type="molecule type" value="Genomic_DNA"/>
</dbReference>